<keyword evidence="3" id="KW-1185">Reference proteome</keyword>
<feature type="compositionally biased region" description="Basic and acidic residues" evidence="1">
    <location>
        <begin position="33"/>
        <end position="44"/>
    </location>
</feature>
<feature type="region of interest" description="Disordered" evidence="1">
    <location>
        <begin position="1"/>
        <end position="53"/>
    </location>
</feature>
<dbReference type="EMBL" id="OX465080">
    <property type="protein sequence ID" value="CAI9282981.1"/>
    <property type="molecule type" value="Genomic_DNA"/>
</dbReference>
<proteinExistence type="predicted"/>
<accession>A0AA35YZ76</accession>
<dbReference type="AlphaFoldDB" id="A0AA35YZ76"/>
<reference evidence="2" key="1">
    <citation type="submission" date="2023-04" db="EMBL/GenBank/DDBJ databases">
        <authorList>
            <person name="Vijverberg K."/>
            <person name="Xiong W."/>
            <person name="Schranz E."/>
        </authorList>
    </citation>
    <scope>NUCLEOTIDE SEQUENCE</scope>
</reference>
<feature type="region of interest" description="Disordered" evidence="1">
    <location>
        <begin position="79"/>
        <end position="128"/>
    </location>
</feature>
<dbReference type="Proteomes" id="UP001177003">
    <property type="component" value="Chromosome 4"/>
</dbReference>
<evidence type="ECO:0000313" key="3">
    <source>
        <dbReference type="Proteomes" id="UP001177003"/>
    </source>
</evidence>
<evidence type="ECO:0000256" key="1">
    <source>
        <dbReference type="SAM" id="MobiDB-lite"/>
    </source>
</evidence>
<feature type="compositionally biased region" description="Basic and acidic residues" evidence="1">
    <location>
        <begin position="110"/>
        <end position="120"/>
    </location>
</feature>
<name>A0AA35YZ76_LACSI</name>
<protein>
    <submittedName>
        <fullName evidence="2">Uncharacterized protein</fullName>
    </submittedName>
</protein>
<organism evidence="2 3">
    <name type="scientific">Lactuca saligna</name>
    <name type="common">Willowleaf lettuce</name>
    <dbReference type="NCBI Taxonomy" id="75948"/>
    <lineage>
        <taxon>Eukaryota</taxon>
        <taxon>Viridiplantae</taxon>
        <taxon>Streptophyta</taxon>
        <taxon>Embryophyta</taxon>
        <taxon>Tracheophyta</taxon>
        <taxon>Spermatophyta</taxon>
        <taxon>Magnoliopsida</taxon>
        <taxon>eudicotyledons</taxon>
        <taxon>Gunneridae</taxon>
        <taxon>Pentapetalae</taxon>
        <taxon>asterids</taxon>
        <taxon>campanulids</taxon>
        <taxon>Asterales</taxon>
        <taxon>Asteraceae</taxon>
        <taxon>Cichorioideae</taxon>
        <taxon>Cichorieae</taxon>
        <taxon>Lactucinae</taxon>
        <taxon>Lactuca</taxon>
    </lineage>
</organism>
<evidence type="ECO:0000313" key="2">
    <source>
        <dbReference type="EMBL" id="CAI9282981.1"/>
    </source>
</evidence>
<feature type="compositionally biased region" description="Polar residues" evidence="1">
    <location>
        <begin position="94"/>
        <end position="109"/>
    </location>
</feature>
<gene>
    <name evidence="2" type="ORF">LSALG_LOCUS22599</name>
</gene>
<sequence length="198" mass="22186">MAALQTKQAAMEERLQTLTQNPSNRREEDDESMDKMFKSDRFDNPSEQVRGRGCGTTFGANLNGKFSYEGGLAARGKGLIQEGAGRGSSKPFESWQTGEPSLSNTNGTPSKEKGQKEGIRGHQKNGKRWKIRVTMGEEYQDSSRWSFPHKMRRVIHLNGFKDVKTSSKNNKPPLKLGLGRPPFRYKFKIVGGTISCKE</sequence>